<accession>A0A7N2R587</accession>
<dbReference type="OMA" id="DEYCLLI"/>
<dbReference type="GO" id="GO:0009506">
    <property type="term" value="C:plasmodesma"/>
    <property type="evidence" value="ECO:0007669"/>
    <property type="project" value="TreeGrafter"/>
</dbReference>
<dbReference type="PROSITE" id="PS50011">
    <property type="entry name" value="PROTEIN_KINASE_DOM"/>
    <property type="match status" value="1"/>
</dbReference>
<dbReference type="Pfam" id="PF07714">
    <property type="entry name" value="PK_Tyr_Ser-Thr"/>
    <property type="match status" value="1"/>
</dbReference>
<evidence type="ECO:0000259" key="1">
    <source>
        <dbReference type="PROSITE" id="PS50011"/>
    </source>
</evidence>
<sequence>MAAVPAQLPDEFGPGPTDDSVLSYFLKNPDINSPRQGFEELTNEVVLLCQLRHPNVIRLIGYCIDEGEGCLVYEFMVNGNLRQHILICGTDHDPLPWKQRLAICIGVARGLHYLHTGLKHTIIHRAVKMDNILLDEKWEAKLAGFGLSKMGPPSLSKALIRVESQVRGTLGYLDPEYLRTGELTDKSDVFSFGVVLFELLCGRNALEHLEDEYCLLIDRVNKCKQEGTINEIIDPYLMGKIAPECFKIYFDIAISCVRNKGEDRPAMGEVELILEHALQLQESADAAREEGEYDYPIDELTCSDSPIGMYRDNRFASLTDSDTTEFSYND</sequence>
<dbReference type="Gene3D" id="3.30.200.20">
    <property type="entry name" value="Phosphorylase Kinase, domain 1"/>
    <property type="match status" value="1"/>
</dbReference>
<keyword evidence="3" id="KW-1185">Reference proteome</keyword>
<organism evidence="2 3">
    <name type="scientific">Quercus lobata</name>
    <name type="common">Valley oak</name>
    <dbReference type="NCBI Taxonomy" id="97700"/>
    <lineage>
        <taxon>Eukaryota</taxon>
        <taxon>Viridiplantae</taxon>
        <taxon>Streptophyta</taxon>
        <taxon>Embryophyta</taxon>
        <taxon>Tracheophyta</taxon>
        <taxon>Spermatophyta</taxon>
        <taxon>Magnoliopsida</taxon>
        <taxon>eudicotyledons</taxon>
        <taxon>Gunneridae</taxon>
        <taxon>Pentapetalae</taxon>
        <taxon>rosids</taxon>
        <taxon>fabids</taxon>
        <taxon>Fagales</taxon>
        <taxon>Fagaceae</taxon>
        <taxon>Quercus</taxon>
    </lineage>
</organism>
<dbReference type="PANTHER" id="PTHR27003:SF451">
    <property type="entry name" value="PROTEIN KINASE DOMAIN-CONTAINING PROTEIN"/>
    <property type="match status" value="1"/>
</dbReference>
<dbReference type="GO" id="GO:0005524">
    <property type="term" value="F:ATP binding"/>
    <property type="evidence" value="ECO:0007669"/>
    <property type="project" value="InterPro"/>
</dbReference>
<dbReference type="InterPro" id="IPR000719">
    <property type="entry name" value="Prot_kinase_dom"/>
</dbReference>
<dbReference type="GO" id="GO:0004714">
    <property type="term" value="F:transmembrane receptor protein tyrosine kinase activity"/>
    <property type="evidence" value="ECO:0007669"/>
    <property type="project" value="InterPro"/>
</dbReference>
<evidence type="ECO:0000313" key="2">
    <source>
        <dbReference type="EnsemblPlants" id="QL05p061274:mrna"/>
    </source>
</evidence>
<dbReference type="InterPro" id="IPR045272">
    <property type="entry name" value="ANXUR1/2-like"/>
</dbReference>
<protein>
    <recommendedName>
        <fullName evidence="1">Protein kinase domain-containing protein</fullName>
    </recommendedName>
</protein>
<proteinExistence type="predicted"/>
<dbReference type="PANTHER" id="PTHR27003">
    <property type="entry name" value="OS07G0166700 PROTEIN"/>
    <property type="match status" value="1"/>
</dbReference>
<dbReference type="GO" id="GO:0005886">
    <property type="term" value="C:plasma membrane"/>
    <property type="evidence" value="ECO:0007669"/>
    <property type="project" value="TreeGrafter"/>
</dbReference>
<reference evidence="2 3" key="1">
    <citation type="journal article" date="2016" name="G3 (Bethesda)">
        <title>First Draft Assembly and Annotation of the Genome of a California Endemic Oak Quercus lobata Nee (Fagaceae).</title>
        <authorList>
            <person name="Sork V.L."/>
            <person name="Fitz-Gibbon S.T."/>
            <person name="Puiu D."/>
            <person name="Crepeau M."/>
            <person name="Gugger P.F."/>
            <person name="Sherman R."/>
            <person name="Stevens K."/>
            <person name="Langley C.H."/>
            <person name="Pellegrini M."/>
            <person name="Salzberg S.L."/>
        </authorList>
    </citation>
    <scope>NUCLEOTIDE SEQUENCE [LARGE SCALE GENOMIC DNA]</scope>
    <source>
        <strain evidence="2 3">cv. SW786</strain>
    </source>
</reference>
<dbReference type="InterPro" id="IPR001245">
    <property type="entry name" value="Ser-Thr/Tyr_kinase_cat_dom"/>
</dbReference>
<dbReference type="InterPro" id="IPR011009">
    <property type="entry name" value="Kinase-like_dom_sf"/>
</dbReference>
<name>A0A7N2R587_QUELO</name>
<dbReference type="Proteomes" id="UP000594261">
    <property type="component" value="Chromosome 5"/>
</dbReference>
<dbReference type="Gramene" id="QL05p061274:mrna">
    <property type="protein sequence ID" value="QL05p061274:mrna"/>
    <property type="gene ID" value="QL05p061274"/>
</dbReference>
<dbReference type="Gene3D" id="1.10.510.10">
    <property type="entry name" value="Transferase(Phosphotransferase) domain 1"/>
    <property type="match status" value="1"/>
</dbReference>
<feature type="domain" description="Protein kinase" evidence="1">
    <location>
        <begin position="1"/>
        <end position="279"/>
    </location>
</feature>
<dbReference type="EnsemblPlants" id="QL05p061274:mrna">
    <property type="protein sequence ID" value="QL05p061274:mrna"/>
    <property type="gene ID" value="QL05p061274"/>
</dbReference>
<dbReference type="AlphaFoldDB" id="A0A7N2R587"/>
<evidence type="ECO:0000313" key="3">
    <source>
        <dbReference type="Proteomes" id="UP000594261"/>
    </source>
</evidence>
<dbReference type="InParanoid" id="A0A7N2R587"/>
<reference evidence="2" key="2">
    <citation type="submission" date="2021-01" db="UniProtKB">
        <authorList>
            <consortium name="EnsemblPlants"/>
        </authorList>
    </citation>
    <scope>IDENTIFICATION</scope>
</reference>
<dbReference type="EMBL" id="LRBV02000005">
    <property type="status" value="NOT_ANNOTATED_CDS"/>
    <property type="molecule type" value="Genomic_DNA"/>
</dbReference>
<dbReference type="SUPFAM" id="SSF56112">
    <property type="entry name" value="Protein kinase-like (PK-like)"/>
    <property type="match status" value="1"/>
</dbReference>